<protein>
    <submittedName>
        <fullName evidence="1">Uncharacterized protein</fullName>
    </submittedName>
</protein>
<name>A0A1R3KDR1_9ROSI</name>
<dbReference type="AlphaFoldDB" id="A0A1R3KDR1"/>
<evidence type="ECO:0000313" key="2">
    <source>
        <dbReference type="Proteomes" id="UP000187203"/>
    </source>
</evidence>
<keyword evidence="2" id="KW-1185">Reference proteome</keyword>
<gene>
    <name evidence="1" type="ORF">COLO4_08981</name>
</gene>
<dbReference type="OrthoDB" id="1096364at2759"/>
<evidence type="ECO:0000313" key="1">
    <source>
        <dbReference type="EMBL" id="OMP05231.1"/>
    </source>
</evidence>
<accession>A0A1R3KDR1</accession>
<organism evidence="1 2">
    <name type="scientific">Corchorus olitorius</name>
    <dbReference type="NCBI Taxonomy" id="93759"/>
    <lineage>
        <taxon>Eukaryota</taxon>
        <taxon>Viridiplantae</taxon>
        <taxon>Streptophyta</taxon>
        <taxon>Embryophyta</taxon>
        <taxon>Tracheophyta</taxon>
        <taxon>Spermatophyta</taxon>
        <taxon>Magnoliopsida</taxon>
        <taxon>eudicotyledons</taxon>
        <taxon>Gunneridae</taxon>
        <taxon>Pentapetalae</taxon>
        <taxon>rosids</taxon>
        <taxon>malvids</taxon>
        <taxon>Malvales</taxon>
        <taxon>Malvaceae</taxon>
        <taxon>Grewioideae</taxon>
        <taxon>Apeibeae</taxon>
        <taxon>Corchorus</taxon>
    </lineage>
</organism>
<dbReference type="Proteomes" id="UP000187203">
    <property type="component" value="Unassembled WGS sequence"/>
</dbReference>
<dbReference type="EMBL" id="AWUE01014063">
    <property type="protein sequence ID" value="OMP05231.1"/>
    <property type="molecule type" value="Genomic_DNA"/>
</dbReference>
<reference evidence="2" key="1">
    <citation type="submission" date="2013-09" db="EMBL/GenBank/DDBJ databases">
        <title>Corchorus olitorius genome sequencing.</title>
        <authorList>
            <person name="Alam M."/>
            <person name="Haque M.S."/>
            <person name="Islam M.S."/>
            <person name="Emdad E.M."/>
            <person name="Islam M.M."/>
            <person name="Ahmed B."/>
            <person name="Halim A."/>
            <person name="Hossen Q.M.M."/>
            <person name="Hossain M.Z."/>
            <person name="Ahmed R."/>
            <person name="Khan M.M."/>
            <person name="Islam R."/>
            <person name="Rashid M.M."/>
            <person name="Khan S.A."/>
            <person name="Rahman M.S."/>
            <person name="Alam M."/>
            <person name="Yahiya A.S."/>
            <person name="Khan M.S."/>
            <person name="Azam M.S."/>
            <person name="Haque T."/>
            <person name="Lashkar M.Z.H."/>
            <person name="Akhand A.I."/>
            <person name="Morshed G."/>
            <person name="Roy S."/>
            <person name="Uddin K.S."/>
            <person name="Rabeya T."/>
            <person name="Hossain A.S."/>
            <person name="Chowdhury A."/>
            <person name="Snigdha A.R."/>
            <person name="Mortoza M.S."/>
            <person name="Matin S.A."/>
            <person name="Hoque S.M.E."/>
            <person name="Islam M.K."/>
            <person name="Roy D.K."/>
            <person name="Haider R."/>
            <person name="Moosa M.M."/>
            <person name="Elias S.M."/>
            <person name="Hasan A.M."/>
            <person name="Jahan S."/>
            <person name="Shafiuddin M."/>
            <person name="Mahmood N."/>
            <person name="Shommy N.S."/>
        </authorList>
    </citation>
    <scope>NUCLEOTIDE SEQUENCE [LARGE SCALE GENOMIC DNA]</scope>
    <source>
        <strain evidence="2">cv. O-4</strain>
    </source>
</reference>
<proteinExistence type="predicted"/>
<comment type="caution">
    <text evidence="1">The sequence shown here is derived from an EMBL/GenBank/DDBJ whole genome shotgun (WGS) entry which is preliminary data.</text>
</comment>
<sequence>MENNICNSQVIQPSKTVHQFYFVKFWPFKGPDEASKISEAEKLLQQLDQESSLVNDKCKMLREYLQGFNRKILHGSGNLATERKLLRDQMNGSQERVNHLINAPRPLLDAQYVIDSRWYNNNRKIDVEAKYKEMVVKIEQIEERKEKGRTDAIAKGHA</sequence>